<dbReference type="CDD" id="cd01392">
    <property type="entry name" value="HTH_LacI"/>
    <property type="match status" value="1"/>
</dbReference>
<dbReference type="EMBL" id="AP023367">
    <property type="protein sequence ID" value="BCJ96081.1"/>
    <property type="molecule type" value="Genomic_DNA"/>
</dbReference>
<protein>
    <submittedName>
        <fullName evidence="1">LacI family transcriptional regulator</fullName>
    </submittedName>
</protein>
<dbReference type="SUPFAM" id="SSF47413">
    <property type="entry name" value="lambda repressor-like DNA-binding domains"/>
    <property type="match status" value="1"/>
</dbReference>
<dbReference type="AlphaFoldDB" id="A0A6S6RBB2"/>
<dbReference type="SMART" id="SM00354">
    <property type="entry name" value="HTH_LACI"/>
    <property type="match status" value="1"/>
</dbReference>
<reference evidence="1 2" key="1">
    <citation type="journal article" date="2016" name="Int. J. Syst. Evol. Microbiol.">
        <title>Descriptions of Anaerotaenia torta gen. nov., sp. nov. and Anaerocolumna cellulosilytica gen. nov., sp. nov. isolated from a methanogenic reactor of cattle waste.</title>
        <authorList>
            <person name="Uek A."/>
            <person name="Ohtaki Y."/>
            <person name="Kaku N."/>
            <person name="Ueki K."/>
        </authorList>
    </citation>
    <scope>NUCLEOTIDE SEQUENCE [LARGE SCALE GENOMIC DNA]</scope>
    <source>
        <strain evidence="1 2">SN021</strain>
    </source>
</reference>
<dbReference type="InterPro" id="IPR028082">
    <property type="entry name" value="Peripla_BP_I"/>
</dbReference>
<dbReference type="InterPro" id="IPR001387">
    <property type="entry name" value="Cro/C1-type_HTH"/>
</dbReference>
<keyword evidence="2" id="KW-1185">Reference proteome</keyword>
<accession>A0A6S6RBB2</accession>
<dbReference type="RefSeq" id="WP_184091782.1">
    <property type="nucleotide sequence ID" value="NZ_AP023367.1"/>
</dbReference>
<dbReference type="Proteomes" id="UP000515561">
    <property type="component" value="Chromosome"/>
</dbReference>
<gene>
    <name evidence="1" type="ORF">acsn021_36500</name>
</gene>
<dbReference type="GO" id="GO:0000976">
    <property type="term" value="F:transcription cis-regulatory region binding"/>
    <property type="evidence" value="ECO:0007669"/>
    <property type="project" value="TreeGrafter"/>
</dbReference>
<dbReference type="Pfam" id="PF00356">
    <property type="entry name" value="LacI"/>
    <property type="match status" value="1"/>
</dbReference>
<dbReference type="PANTHER" id="PTHR30146:SF109">
    <property type="entry name" value="HTH-TYPE TRANSCRIPTIONAL REGULATOR GALS"/>
    <property type="match status" value="1"/>
</dbReference>
<dbReference type="SUPFAM" id="SSF53822">
    <property type="entry name" value="Periplasmic binding protein-like I"/>
    <property type="match status" value="1"/>
</dbReference>
<dbReference type="InterPro" id="IPR001761">
    <property type="entry name" value="Peripla_BP/Lac1_sug-bd_dom"/>
</dbReference>
<sequence>MVEQDKTSKSTFSAGRASKVERLTISDIAEELGVSKTTVSRAISGKGRIGRETVQRVMECIEKHNYNPNSFLRGLASLKTYNVGVAFPADDNVRNTPFFQRCLLGVCEVAAALNYDVVVTTVKENDINLLKRLVENKKVDGIILTRNLTNDMATAYLKQREMPFLLIGSSEDDTIVQIDNNHMEACEKLTSLLLADGVKRIALIAGDLNHMVNRFRCEGYFNALRRYGISIEQDMIFSDCNSAVFVEQAVRYILKRQSECIVCTDDVICGRVLSMLLEEGYVIPRDIKVASFYDSIYLETNNPPVTAIGFKAEELGTVAGKRLIDLIEGTSSRYKTILDYEIHLRRST</sequence>
<dbReference type="GO" id="GO:0003700">
    <property type="term" value="F:DNA-binding transcription factor activity"/>
    <property type="evidence" value="ECO:0007669"/>
    <property type="project" value="TreeGrafter"/>
</dbReference>
<name>A0A6S6RBB2_9FIRM</name>
<dbReference type="PROSITE" id="PS50943">
    <property type="entry name" value="HTH_CROC1"/>
    <property type="match status" value="1"/>
</dbReference>
<evidence type="ECO:0000313" key="2">
    <source>
        <dbReference type="Proteomes" id="UP000515561"/>
    </source>
</evidence>
<dbReference type="InterPro" id="IPR010982">
    <property type="entry name" value="Lambda_DNA-bd_dom_sf"/>
</dbReference>
<dbReference type="PROSITE" id="PS50932">
    <property type="entry name" value="HTH_LACI_2"/>
    <property type="match status" value="1"/>
</dbReference>
<dbReference type="InterPro" id="IPR000843">
    <property type="entry name" value="HTH_LacI"/>
</dbReference>
<evidence type="ECO:0000313" key="1">
    <source>
        <dbReference type="EMBL" id="BCJ96081.1"/>
    </source>
</evidence>
<proteinExistence type="predicted"/>
<dbReference type="Pfam" id="PF00532">
    <property type="entry name" value="Peripla_BP_1"/>
    <property type="match status" value="1"/>
</dbReference>
<dbReference type="KEGG" id="acel:acsn021_36500"/>
<dbReference type="Gene3D" id="1.10.260.40">
    <property type="entry name" value="lambda repressor-like DNA-binding domains"/>
    <property type="match status" value="1"/>
</dbReference>
<dbReference type="PANTHER" id="PTHR30146">
    <property type="entry name" value="LACI-RELATED TRANSCRIPTIONAL REPRESSOR"/>
    <property type="match status" value="1"/>
</dbReference>
<dbReference type="Gene3D" id="3.40.50.2300">
    <property type="match status" value="2"/>
</dbReference>
<organism evidence="1 2">
    <name type="scientific">Anaerocolumna cellulosilytica</name>
    <dbReference type="NCBI Taxonomy" id="433286"/>
    <lineage>
        <taxon>Bacteria</taxon>
        <taxon>Bacillati</taxon>
        <taxon>Bacillota</taxon>
        <taxon>Clostridia</taxon>
        <taxon>Lachnospirales</taxon>
        <taxon>Lachnospiraceae</taxon>
        <taxon>Anaerocolumna</taxon>
    </lineage>
</organism>